<feature type="transmembrane region" description="Helical" evidence="1">
    <location>
        <begin position="25"/>
        <end position="53"/>
    </location>
</feature>
<evidence type="ECO:0000313" key="3">
    <source>
        <dbReference type="Proteomes" id="UP000674938"/>
    </source>
</evidence>
<feature type="transmembrane region" description="Helical" evidence="1">
    <location>
        <begin position="80"/>
        <end position="102"/>
    </location>
</feature>
<comment type="caution">
    <text evidence="2">The sequence shown here is derived from an EMBL/GenBank/DDBJ whole genome shotgun (WGS) entry which is preliminary data.</text>
</comment>
<feature type="transmembrane region" description="Helical" evidence="1">
    <location>
        <begin position="144"/>
        <end position="167"/>
    </location>
</feature>
<evidence type="ECO:0000256" key="1">
    <source>
        <dbReference type="SAM" id="Phobius"/>
    </source>
</evidence>
<dbReference type="RefSeq" id="WP_209531291.1">
    <property type="nucleotide sequence ID" value="NZ_JAEEGA010000016.1"/>
</dbReference>
<feature type="transmembrane region" description="Helical" evidence="1">
    <location>
        <begin position="173"/>
        <end position="192"/>
    </location>
</feature>
<sequence>MNGFVKQSYRLGEWLLKLGQLQWYWVFYALKGALVFALFPATGTVFRILYLWLSEPENELDIKEVFAVYATVNKGELNKLGYLLTVIAFVLLIDLQVSNLFIQSYILHYFLVFLFILVLGTALYVFPIYSRYELAVFNCLKQAFFFFFTNLIETVAMLVGFFLVVVLMTFLPILLVVAGMPLFALPSSWFAYQAMKKVELKKVSD</sequence>
<proteinExistence type="predicted"/>
<accession>A0A940PEM5</accession>
<keyword evidence="1" id="KW-1133">Transmembrane helix</keyword>
<dbReference type="EMBL" id="JAEEGA010000016">
    <property type="protein sequence ID" value="MBP1043479.1"/>
    <property type="molecule type" value="Genomic_DNA"/>
</dbReference>
<dbReference type="Proteomes" id="UP000674938">
    <property type="component" value="Unassembled WGS sequence"/>
</dbReference>
<feature type="transmembrane region" description="Helical" evidence="1">
    <location>
        <begin position="108"/>
        <end position="132"/>
    </location>
</feature>
<reference evidence="2" key="1">
    <citation type="submission" date="2020-12" db="EMBL/GenBank/DDBJ databases">
        <title>Vagococcus allomyrinae sp. nov. and Enterococcus lavae sp. nov., isolated from the larvae of Allomyrina dichotoma.</title>
        <authorList>
            <person name="Lee S.D."/>
        </authorList>
    </citation>
    <scope>NUCLEOTIDE SEQUENCE</scope>
    <source>
        <strain evidence="2">BWB3-3</strain>
    </source>
</reference>
<dbReference type="AlphaFoldDB" id="A0A940PEM5"/>
<name>A0A940PEM5_9ENTE</name>
<keyword evidence="1" id="KW-0812">Transmembrane</keyword>
<evidence type="ECO:0000313" key="2">
    <source>
        <dbReference type="EMBL" id="MBP1043479.1"/>
    </source>
</evidence>
<gene>
    <name evidence="2" type="ORF">I6N95_20860</name>
</gene>
<keyword evidence="3" id="KW-1185">Reference proteome</keyword>
<protein>
    <submittedName>
        <fullName evidence="2">DUF624 domain-containing protein</fullName>
    </submittedName>
</protein>
<organism evidence="2 3">
    <name type="scientific">Vagococcus allomyrinae</name>
    <dbReference type="NCBI Taxonomy" id="2794353"/>
    <lineage>
        <taxon>Bacteria</taxon>
        <taxon>Bacillati</taxon>
        <taxon>Bacillota</taxon>
        <taxon>Bacilli</taxon>
        <taxon>Lactobacillales</taxon>
        <taxon>Enterococcaceae</taxon>
        <taxon>Vagococcus</taxon>
    </lineage>
</organism>
<keyword evidence="1" id="KW-0472">Membrane</keyword>